<evidence type="ECO:0000313" key="4">
    <source>
        <dbReference type="Proteomes" id="UP000274695"/>
    </source>
</evidence>
<gene>
    <name evidence="1" type="ORF">C0068_03775</name>
    <name evidence="2" type="ORF">D0911_03910</name>
</gene>
<name>A0A2S4HJ32_9GAMM</name>
<dbReference type="EMBL" id="PQGG01000009">
    <property type="protein sequence ID" value="POP53969.1"/>
    <property type="molecule type" value="Genomic_DNA"/>
</dbReference>
<evidence type="ECO:0008006" key="5">
    <source>
        <dbReference type="Google" id="ProtNLM"/>
    </source>
</evidence>
<dbReference type="RefSeq" id="WP_103683167.1">
    <property type="nucleotide sequence ID" value="NZ_PQGG01000009.1"/>
</dbReference>
<sequence length="191" mass="22027">MAKRRFVIDQSLYKVINTFHGVSFTTEALRDMYASQLIEDGIKEVPLAEVRLYVYEYIRRMLKSGWVTLYGEKKKRGQVYRLGGLPSDLELELIVGKFHRQLPACKADLAVNLHRNNSSSHVDALHGQLKELELDMHASMGEVERYNLLMTEIPELRTKLKEPLESARERSSKLIGHFRAVENTLQILRAT</sequence>
<proteinExistence type="predicted"/>
<dbReference type="OrthoDB" id="6120820at2"/>
<organism evidence="1 3">
    <name type="scientific">Zhongshania marina</name>
    <dbReference type="NCBI Taxonomy" id="2304603"/>
    <lineage>
        <taxon>Bacteria</taxon>
        <taxon>Pseudomonadati</taxon>
        <taxon>Pseudomonadota</taxon>
        <taxon>Gammaproteobacteria</taxon>
        <taxon>Cellvibrionales</taxon>
        <taxon>Spongiibacteraceae</taxon>
        <taxon>Zhongshania</taxon>
    </lineage>
</organism>
<dbReference type="Proteomes" id="UP000237222">
    <property type="component" value="Unassembled WGS sequence"/>
</dbReference>
<dbReference type="Proteomes" id="UP000274695">
    <property type="component" value="Unassembled WGS sequence"/>
</dbReference>
<dbReference type="EMBL" id="RHGB01000003">
    <property type="protein sequence ID" value="RNL66693.1"/>
    <property type="molecule type" value="Genomic_DNA"/>
</dbReference>
<dbReference type="AlphaFoldDB" id="A0A2S4HJ32"/>
<evidence type="ECO:0000313" key="3">
    <source>
        <dbReference type="Proteomes" id="UP000237222"/>
    </source>
</evidence>
<accession>A0A2S4HJ32</accession>
<reference evidence="1 3" key="1">
    <citation type="submission" date="2018-01" db="EMBL/GenBank/DDBJ databases">
        <authorList>
            <person name="Yu X.-D."/>
        </authorList>
    </citation>
    <scope>NUCLEOTIDE SEQUENCE [LARGE SCALE GENOMIC DNA]</scope>
    <source>
        <strain evidence="1 3">ZX-21</strain>
    </source>
</reference>
<reference evidence="2 4" key="2">
    <citation type="submission" date="2018-10" db="EMBL/GenBank/DDBJ databases">
        <title>Draft genome sequence of Zhongshania sp. DSW25-10.</title>
        <authorList>
            <person name="Oh J."/>
        </authorList>
    </citation>
    <scope>NUCLEOTIDE SEQUENCE [LARGE SCALE GENOMIC DNA]</scope>
    <source>
        <strain evidence="2 4">DSW25-10</strain>
    </source>
</reference>
<keyword evidence="4" id="KW-1185">Reference proteome</keyword>
<comment type="caution">
    <text evidence="1">The sequence shown here is derived from an EMBL/GenBank/DDBJ whole genome shotgun (WGS) entry which is preliminary data.</text>
</comment>
<evidence type="ECO:0000313" key="2">
    <source>
        <dbReference type="EMBL" id="RNL66693.1"/>
    </source>
</evidence>
<protein>
    <recommendedName>
        <fullName evidence="5">Response regulator</fullName>
    </recommendedName>
</protein>
<evidence type="ECO:0000313" key="1">
    <source>
        <dbReference type="EMBL" id="POP53969.1"/>
    </source>
</evidence>